<accession>A0A1X0WM34</accession>
<protein>
    <recommendedName>
        <fullName evidence="3">Phage protein</fullName>
    </recommendedName>
</protein>
<evidence type="ECO:0000313" key="1">
    <source>
        <dbReference type="EMBL" id="ORJ27860.1"/>
    </source>
</evidence>
<evidence type="ECO:0000313" key="2">
    <source>
        <dbReference type="Proteomes" id="UP000192428"/>
    </source>
</evidence>
<dbReference type="AlphaFoldDB" id="A0A1X0WM34"/>
<proteinExistence type="predicted"/>
<sequence length="61" mass="6963">MHDLVIKMILDEYGIDNSENLSKALAKVLDEFSRDSRVASNLSKSINEQNRLADRMQGIIR</sequence>
<comment type="caution">
    <text evidence="1">The sequence shown here is derived from an EMBL/GenBank/DDBJ whole genome shotgun (WGS) entry which is preliminary data.</text>
</comment>
<name>A0A1X0WM34_STROR</name>
<organism evidence="1 2">
    <name type="scientific">Streptococcus oralis subsp. tigurinus</name>
    <dbReference type="NCBI Taxonomy" id="1077464"/>
    <lineage>
        <taxon>Bacteria</taxon>
        <taxon>Bacillati</taxon>
        <taxon>Bacillota</taxon>
        <taxon>Bacilli</taxon>
        <taxon>Lactobacillales</taxon>
        <taxon>Streptococcaceae</taxon>
        <taxon>Streptococcus</taxon>
    </lineage>
</organism>
<dbReference type="EMBL" id="LNVF01000010">
    <property type="protein sequence ID" value="ORJ27860.1"/>
    <property type="molecule type" value="Genomic_DNA"/>
</dbReference>
<dbReference type="Proteomes" id="UP000192428">
    <property type="component" value="Unassembled WGS sequence"/>
</dbReference>
<dbReference type="RefSeq" id="WP_084911805.1">
    <property type="nucleotide sequence ID" value="NZ_LNVF01000010.1"/>
</dbReference>
<reference evidence="1 2" key="1">
    <citation type="journal article" date="2016" name="PLoS ONE">
        <title>Comparative Genomics Analysis of Streptococcus tigurinus Strains Identifies Genetic Elements Specifically and Uniquely Present in Highly Virulent Strains.</title>
        <authorList>
            <person name="Diene S.M."/>
            <person name="Francois P."/>
            <person name="Zbinden A."/>
            <person name="Entenza J.M."/>
            <person name="Resch G."/>
        </authorList>
    </citation>
    <scope>NUCLEOTIDE SEQUENCE [LARGE SCALE GENOMIC DNA]</scope>
    <source>
        <strain evidence="1 2">AZ_8</strain>
    </source>
</reference>
<gene>
    <name evidence="1" type="ORF">ATE34_09115</name>
</gene>
<evidence type="ECO:0008006" key="3">
    <source>
        <dbReference type="Google" id="ProtNLM"/>
    </source>
</evidence>